<comment type="caution">
    <text evidence="5">The sequence shown here is derived from an EMBL/GenBank/DDBJ whole genome shotgun (WGS) entry which is preliminary data.</text>
</comment>
<dbReference type="SUPFAM" id="SSF49503">
    <property type="entry name" value="Cupredoxins"/>
    <property type="match status" value="1"/>
</dbReference>
<evidence type="ECO:0000313" key="6">
    <source>
        <dbReference type="Proteomes" id="UP000521227"/>
    </source>
</evidence>
<dbReference type="AlphaFoldDB" id="A0A840MX16"/>
<evidence type="ECO:0000256" key="4">
    <source>
        <dbReference type="ARBA" id="ARBA00022982"/>
    </source>
</evidence>
<sequence>MVLAGAAHAAEIEVKMLNKGSDGVAMVFEPSFVKIVPGDTVKFVSTHEDNA</sequence>
<dbReference type="GO" id="GO:0042597">
    <property type="term" value="C:periplasmic space"/>
    <property type="evidence" value="ECO:0007669"/>
    <property type="project" value="UniProtKB-SubCell"/>
</dbReference>
<dbReference type="RefSeq" id="WP_347339969.1">
    <property type="nucleotide sequence ID" value="NZ_JACHIJ010000004.1"/>
</dbReference>
<proteinExistence type="predicted"/>
<comment type="subcellular location">
    <subcellularLocation>
        <location evidence="1">Periplasm</location>
    </subcellularLocation>
</comment>
<reference evidence="5 6" key="1">
    <citation type="submission" date="2020-08" db="EMBL/GenBank/DDBJ databases">
        <title>Genomic Encyclopedia of Type Strains, Phase IV (KMG-IV): sequencing the most valuable type-strain genomes for metagenomic binning, comparative biology and taxonomic classification.</title>
        <authorList>
            <person name="Goeker M."/>
        </authorList>
    </citation>
    <scope>NUCLEOTIDE SEQUENCE [LARGE SCALE GENOMIC DNA]</scope>
    <source>
        <strain evidence="5 6">DSM 17498</strain>
    </source>
</reference>
<accession>A0A840MX16</accession>
<dbReference type="EMBL" id="JACHIJ010000004">
    <property type="protein sequence ID" value="MBB5052859.1"/>
    <property type="molecule type" value="Genomic_DNA"/>
</dbReference>
<evidence type="ECO:0000313" key="5">
    <source>
        <dbReference type="EMBL" id="MBB5052859.1"/>
    </source>
</evidence>
<dbReference type="GO" id="GO:0005507">
    <property type="term" value="F:copper ion binding"/>
    <property type="evidence" value="ECO:0007669"/>
    <property type="project" value="InterPro"/>
</dbReference>
<evidence type="ECO:0000256" key="2">
    <source>
        <dbReference type="ARBA" id="ARBA00022448"/>
    </source>
</evidence>
<dbReference type="InterPro" id="IPR008972">
    <property type="entry name" value="Cupredoxin"/>
</dbReference>
<dbReference type="GO" id="GO:0009055">
    <property type="term" value="F:electron transfer activity"/>
    <property type="evidence" value="ECO:0007669"/>
    <property type="project" value="InterPro"/>
</dbReference>
<dbReference type="InterPro" id="IPR002386">
    <property type="entry name" value="Amicyanin/Pseudoazurin"/>
</dbReference>
<gene>
    <name evidence="5" type="ORF">HNQ36_002850</name>
</gene>
<keyword evidence="3" id="KW-0574">Periplasm</keyword>
<protein>
    <submittedName>
        <fullName evidence="5">Plastocyanin</fullName>
    </submittedName>
</protein>
<dbReference type="Proteomes" id="UP000521227">
    <property type="component" value="Unassembled WGS sequence"/>
</dbReference>
<keyword evidence="2" id="KW-0813">Transport</keyword>
<dbReference type="Gene3D" id="2.60.40.420">
    <property type="entry name" value="Cupredoxins - blue copper proteins"/>
    <property type="match status" value="1"/>
</dbReference>
<dbReference type="PRINTS" id="PR00155">
    <property type="entry name" value="AMICYANIN"/>
</dbReference>
<evidence type="ECO:0000256" key="1">
    <source>
        <dbReference type="ARBA" id="ARBA00004418"/>
    </source>
</evidence>
<name>A0A840MX16_9BRAD</name>
<evidence type="ECO:0000256" key="3">
    <source>
        <dbReference type="ARBA" id="ARBA00022764"/>
    </source>
</evidence>
<keyword evidence="4" id="KW-0249">Electron transport</keyword>
<organism evidence="5 6">
    <name type="scientific">Afipia massiliensis</name>
    <dbReference type="NCBI Taxonomy" id="211460"/>
    <lineage>
        <taxon>Bacteria</taxon>
        <taxon>Pseudomonadati</taxon>
        <taxon>Pseudomonadota</taxon>
        <taxon>Alphaproteobacteria</taxon>
        <taxon>Hyphomicrobiales</taxon>
        <taxon>Nitrobacteraceae</taxon>
        <taxon>Afipia</taxon>
    </lineage>
</organism>